<organism evidence="1 2">
    <name type="scientific">Cannabis sativa</name>
    <name type="common">Hemp</name>
    <name type="synonym">Marijuana</name>
    <dbReference type="NCBI Taxonomy" id="3483"/>
    <lineage>
        <taxon>Eukaryota</taxon>
        <taxon>Viridiplantae</taxon>
        <taxon>Streptophyta</taxon>
        <taxon>Embryophyta</taxon>
        <taxon>Tracheophyta</taxon>
        <taxon>Spermatophyta</taxon>
        <taxon>Magnoliopsida</taxon>
        <taxon>eudicotyledons</taxon>
        <taxon>Gunneridae</taxon>
        <taxon>Pentapetalae</taxon>
        <taxon>rosids</taxon>
        <taxon>fabids</taxon>
        <taxon>Rosales</taxon>
        <taxon>Cannabaceae</taxon>
        <taxon>Cannabis</taxon>
    </lineage>
</organism>
<dbReference type="EMBL" id="UZAU01000810">
    <property type="status" value="NOT_ANNOTATED_CDS"/>
    <property type="molecule type" value="Genomic_DNA"/>
</dbReference>
<evidence type="ECO:0008006" key="3">
    <source>
        <dbReference type="Google" id="ProtNLM"/>
    </source>
</evidence>
<evidence type="ECO:0000313" key="1">
    <source>
        <dbReference type="EnsemblPlants" id="cds.evm.model.10.691"/>
    </source>
</evidence>
<dbReference type="AlphaFoldDB" id="A0A803QPZ6"/>
<reference evidence="1" key="1">
    <citation type="submission" date="2021-03" db="UniProtKB">
        <authorList>
            <consortium name="EnsemblPlants"/>
        </authorList>
    </citation>
    <scope>IDENTIFICATION</scope>
</reference>
<dbReference type="Gramene" id="evm.model.10.691">
    <property type="protein sequence ID" value="cds.evm.model.10.691"/>
    <property type="gene ID" value="evm.TU.10.691"/>
</dbReference>
<protein>
    <recommendedName>
        <fullName evidence="3">DUF1985 domain-containing protein</fullName>
    </recommendedName>
</protein>
<evidence type="ECO:0000313" key="2">
    <source>
        <dbReference type="Proteomes" id="UP000596661"/>
    </source>
</evidence>
<accession>A0A803QPZ6</accession>
<dbReference type="Proteomes" id="UP000596661">
    <property type="component" value="Unassembled WGS sequence"/>
</dbReference>
<name>A0A803QPZ6_CANSA</name>
<dbReference type="EnsemblPlants" id="evm.model.10.691">
    <property type="protein sequence ID" value="cds.evm.model.10.691"/>
    <property type="gene ID" value="evm.TU.10.691"/>
</dbReference>
<keyword evidence="2" id="KW-1185">Reference proteome</keyword>
<proteinExistence type="predicted"/>
<dbReference type="PANTHER" id="PTHR48449:SF1">
    <property type="entry name" value="DUF1985 DOMAIN-CONTAINING PROTEIN"/>
    <property type="match status" value="1"/>
</dbReference>
<dbReference type="PANTHER" id="PTHR48449">
    <property type="entry name" value="DUF1985 DOMAIN-CONTAINING PROTEIN"/>
    <property type="match status" value="1"/>
</dbReference>
<sequence>MLHKMKVQVEKADKVWFYIGKNEAKFGVVEFALITKLNFIQGPSIEEKNAHMRNDRLLNLYFNKHGNVKMEHINAQFLNCEIAKDVYKLGQLMYSIQKHMMKMKGKLDKKELTEATGYIINGYTLTLQYWAYEAILEVGKKFAVSHGIQVPRMLSWSTYARTITYNDAEIVIVIGVEETHPEYDVYDPAIFKSQEKSHLTYQICYYCIFFRPRSCGVPRFGTEVRSKYTSLIALMEDVDVIFSDDYDPYVDENTSTLADATNISIAESKSHGEVLPLEGPPKGIQFLKRRKIPPTWFRNYTEMKKKLKSSTPFDPFIPPDDRLLESFRRWLCESIPNHRL</sequence>